<feature type="region of interest" description="Disordered" evidence="4">
    <location>
        <begin position="29"/>
        <end position="68"/>
    </location>
</feature>
<accession>A0A839K108</accession>
<gene>
    <name evidence="7" type="ORF">H0486_11040</name>
</gene>
<dbReference type="PANTHER" id="PTHR30024:SF47">
    <property type="entry name" value="TAURINE-BINDING PERIPLASMIC PROTEIN"/>
    <property type="match status" value="1"/>
</dbReference>
<feature type="signal peptide" evidence="5">
    <location>
        <begin position="1"/>
        <end position="20"/>
    </location>
</feature>
<dbReference type="InterPro" id="IPR015168">
    <property type="entry name" value="SsuA/THI5"/>
</dbReference>
<evidence type="ECO:0000256" key="5">
    <source>
        <dbReference type="SAM" id="SignalP"/>
    </source>
</evidence>
<dbReference type="Pfam" id="PF09084">
    <property type="entry name" value="NMT1"/>
    <property type="match status" value="1"/>
</dbReference>
<keyword evidence="3 5" id="KW-0732">Signal</keyword>
<dbReference type="RefSeq" id="WP_228353071.1">
    <property type="nucleotide sequence ID" value="NZ_JACEGA010000001.1"/>
</dbReference>
<evidence type="ECO:0000259" key="6">
    <source>
        <dbReference type="Pfam" id="PF09084"/>
    </source>
</evidence>
<organism evidence="7 8">
    <name type="scientific">Variimorphobacter saccharofermentans</name>
    <dbReference type="NCBI Taxonomy" id="2755051"/>
    <lineage>
        <taxon>Bacteria</taxon>
        <taxon>Bacillati</taxon>
        <taxon>Bacillota</taxon>
        <taxon>Clostridia</taxon>
        <taxon>Lachnospirales</taxon>
        <taxon>Lachnospiraceae</taxon>
        <taxon>Variimorphobacter</taxon>
    </lineage>
</organism>
<feature type="domain" description="SsuA/THI5-like" evidence="6">
    <location>
        <begin position="91"/>
        <end position="283"/>
    </location>
</feature>
<reference evidence="7 8" key="1">
    <citation type="submission" date="2020-07" db="EMBL/GenBank/DDBJ databases">
        <title>Characterization and genome sequencing of isolate MD1, a novel member within the family Lachnospiraceae.</title>
        <authorList>
            <person name="Rettenmaier R."/>
            <person name="Di Bello L."/>
            <person name="Zinser C."/>
            <person name="Scheitz K."/>
            <person name="Liebl W."/>
            <person name="Zverlov V."/>
        </authorList>
    </citation>
    <scope>NUCLEOTIDE SEQUENCE [LARGE SCALE GENOMIC DNA]</scope>
    <source>
        <strain evidence="7 8">MD1</strain>
    </source>
</reference>
<dbReference type="Gene3D" id="3.40.190.10">
    <property type="entry name" value="Periplasmic binding protein-like II"/>
    <property type="match status" value="2"/>
</dbReference>
<evidence type="ECO:0000313" key="8">
    <source>
        <dbReference type="Proteomes" id="UP000574276"/>
    </source>
</evidence>
<dbReference type="PANTHER" id="PTHR30024">
    <property type="entry name" value="ALIPHATIC SULFONATES-BINDING PROTEIN-RELATED"/>
    <property type="match status" value="1"/>
</dbReference>
<dbReference type="SUPFAM" id="SSF53850">
    <property type="entry name" value="Periplasmic binding protein-like II"/>
    <property type="match status" value="1"/>
</dbReference>
<proteinExistence type="inferred from homology"/>
<feature type="chain" id="PRO_5038887815" evidence="5">
    <location>
        <begin position="21"/>
        <end position="377"/>
    </location>
</feature>
<feature type="compositionally biased region" description="Polar residues" evidence="4">
    <location>
        <begin position="29"/>
        <end position="57"/>
    </location>
</feature>
<evidence type="ECO:0000256" key="2">
    <source>
        <dbReference type="ARBA" id="ARBA00010742"/>
    </source>
</evidence>
<keyword evidence="8" id="KW-1185">Reference proteome</keyword>
<comment type="subcellular location">
    <subcellularLocation>
        <location evidence="1">Periplasm</location>
    </subcellularLocation>
</comment>
<evidence type="ECO:0000256" key="3">
    <source>
        <dbReference type="ARBA" id="ARBA00022729"/>
    </source>
</evidence>
<evidence type="ECO:0000256" key="4">
    <source>
        <dbReference type="SAM" id="MobiDB-lite"/>
    </source>
</evidence>
<comment type="caution">
    <text evidence="7">The sequence shown here is derived from an EMBL/GenBank/DDBJ whole genome shotgun (WGS) entry which is preliminary data.</text>
</comment>
<dbReference type="Proteomes" id="UP000574276">
    <property type="component" value="Unassembled WGS sequence"/>
</dbReference>
<protein>
    <submittedName>
        <fullName evidence="7">ABC transporter substrate-binding protein</fullName>
    </submittedName>
</protein>
<evidence type="ECO:0000313" key="7">
    <source>
        <dbReference type="EMBL" id="MBB2183414.1"/>
    </source>
</evidence>
<name>A0A839K108_9FIRM</name>
<comment type="similarity">
    <text evidence="2">Belongs to the bacterial solute-binding protein SsuA/TauA family.</text>
</comment>
<dbReference type="AlphaFoldDB" id="A0A839K108"/>
<sequence>MKKKLVGLILSLSVIVGLLAGCGNKTEVASSKETTESQTNDTQAENTTEDITTPASDTSEDAQESASNELEPIVLRACFAQGMTGAVNNFAIEKGFYKELGIDFELVQNTSGNSGVLSLITRGEIDVADGDPSSYIPGIYNGVPAKLVGNMWRYSGCYWLVANNEIKSFEDLKGKTIGTQGAAGGMKLSVLKMLEKNNISADEVTLVANGTYQEAYATLQSGEVDATIIHNPYAILAEEEGIGHSLGRAWDYIPDYYTGTIIASNDIIENNPENLQRFITAYYQVHEKVKNEYYDEFINWAAEKMSTSPETMRKAVESEIDVWRDYPVIPSDRIETTFNYLREYGWVEEGVDYTDTFTNEFAIVAAETLGLTDPEKK</sequence>
<evidence type="ECO:0000256" key="1">
    <source>
        <dbReference type="ARBA" id="ARBA00004418"/>
    </source>
</evidence>
<dbReference type="EMBL" id="JACEGA010000001">
    <property type="protein sequence ID" value="MBB2183414.1"/>
    <property type="molecule type" value="Genomic_DNA"/>
</dbReference>
<dbReference type="GO" id="GO:0042597">
    <property type="term" value="C:periplasmic space"/>
    <property type="evidence" value="ECO:0007669"/>
    <property type="project" value="UniProtKB-SubCell"/>
</dbReference>
<dbReference type="PROSITE" id="PS51257">
    <property type="entry name" value="PROKAR_LIPOPROTEIN"/>
    <property type="match status" value="1"/>
</dbReference>